<feature type="compositionally biased region" description="Basic and acidic residues" evidence="1">
    <location>
        <begin position="685"/>
        <end position="701"/>
    </location>
</feature>
<accession>A0A4Q7ZF38</accession>
<dbReference type="CDD" id="cd01949">
    <property type="entry name" value="GGDEF"/>
    <property type="match status" value="2"/>
</dbReference>
<dbReference type="AlphaFoldDB" id="A0A4Q7ZF38"/>
<feature type="transmembrane region" description="Helical" evidence="2">
    <location>
        <begin position="21"/>
        <end position="39"/>
    </location>
</feature>
<gene>
    <name evidence="4" type="ORF">EV385_1122</name>
</gene>
<dbReference type="Gene3D" id="3.30.70.270">
    <property type="match status" value="2"/>
</dbReference>
<feature type="transmembrane region" description="Helical" evidence="2">
    <location>
        <begin position="493"/>
        <end position="512"/>
    </location>
</feature>
<name>A0A4Q7ZF38_9ACTN</name>
<dbReference type="GO" id="GO:0052621">
    <property type="term" value="F:diguanylate cyclase activity"/>
    <property type="evidence" value="ECO:0007669"/>
    <property type="project" value="TreeGrafter"/>
</dbReference>
<feature type="domain" description="GGDEF" evidence="3">
    <location>
        <begin position="552"/>
        <end position="672"/>
    </location>
</feature>
<feature type="transmembrane region" description="Helical" evidence="2">
    <location>
        <begin position="468"/>
        <end position="487"/>
    </location>
</feature>
<dbReference type="GO" id="GO:1902201">
    <property type="term" value="P:negative regulation of bacterial-type flagellum-dependent cell motility"/>
    <property type="evidence" value="ECO:0007669"/>
    <property type="project" value="TreeGrafter"/>
</dbReference>
<evidence type="ECO:0000313" key="4">
    <source>
        <dbReference type="EMBL" id="RZU49372.1"/>
    </source>
</evidence>
<organism evidence="4 5">
    <name type="scientific">Krasilnikovia cinnamomea</name>
    <dbReference type="NCBI Taxonomy" id="349313"/>
    <lineage>
        <taxon>Bacteria</taxon>
        <taxon>Bacillati</taxon>
        <taxon>Actinomycetota</taxon>
        <taxon>Actinomycetes</taxon>
        <taxon>Micromonosporales</taxon>
        <taxon>Micromonosporaceae</taxon>
        <taxon>Krasilnikovia</taxon>
    </lineage>
</organism>
<evidence type="ECO:0000313" key="5">
    <source>
        <dbReference type="Proteomes" id="UP000292564"/>
    </source>
</evidence>
<dbReference type="NCBIfam" id="TIGR00254">
    <property type="entry name" value="GGDEF"/>
    <property type="match status" value="2"/>
</dbReference>
<dbReference type="InterPro" id="IPR029787">
    <property type="entry name" value="Nucleotide_cyclase"/>
</dbReference>
<dbReference type="InterPro" id="IPR000160">
    <property type="entry name" value="GGDEF_dom"/>
</dbReference>
<protein>
    <submittedName>
        <fullName evidence="4">Diguanylate cyclase (GGDEF)-like protein</fullName>
    </submittedName>
</protein>
<feature type="domain" description="GGDEF" evidence="3">
    <location>
        <begin position="211"/>
        <end position="341"/>
    </location>
</feature>
<reference evidence="4 5" key="1">
    <citation type="submission" date="2019-02" db="EMBL/GenBank/DDBJ databases">
        <title>Sequencing the genomes of 1000 actinobacteria strains.</title>
        <authorList>
            <person name="Klenk H.-P."/>
        </authorList>
    </citation>
    <scope>NUCLEOTIDE SEQUENCE [LARGE SCALE GENOMIC DNA]</scope>
    <source>
        <strain evidence="4 5">DSM 45162</strain>
    </source>
</reference>
<evidence type="ECO:0000256" key="1">
    <source>
        <dbReference type="SAM" id="MobiDB-lite"/>
    </source>
</evidence>
<feature type="transmembrane region" description="Helical" evidence="2">
    <location>
        <begin position="389"/>
        <end position="408"/>
    </location>
</feature>
<dbReference type="PROSITE" id="PS50887">
    <property type="entry name" value="GGDEF"/>
    <property type="match status" value="2"/>
</dbReference>
<feature type="transmembrane region" description="Helical" evidence="2">
    <location>
        <begin position="101"/>
        <end position="118"/>
    </location>
</feature>
<dbReference type="GO" id="GO:0005886">
    <property type="term" value="C:plasma membrane"/>
    <property type="evidence" value="ECO:0007669"/>
    <property type="project" value="TreeGrafter"/>
</dbReference>
<dbReference type="Proteomes" id="UP000292564">
    <property type="component" value="Unassembled WGS sequence"/>
</dbReference>
<proteinExistence type="predicted"/>
<dbReference type="SUPFAM" id="SSF55073">
    <property type="entry name" value="Nucleotide cyclase"/>
    <property type="match status" value="2"/>
</dbReference>
<keyword evidence="2" id="KW-0472">Membrane</keyword>
<keyword evidence="2" id="KW-0812">Transmembrane</keyword>
<comment type="caution">
    <text evidence="4">The sequence shown here is derived from an EMBL/GenBank/DDBJ whole genome shotgun (WGS) entry which is preliminary data.</text>
</comment>
<dbReference type="GO" id="GO:0043709">
    <property type="term" value="P:cell adhesion involved in single-species biofilm formation"/>
    <property type="evidence" value="ECO:0007669"/>
    <property type="project" value="TreeGrafter"/>
</dbReference>
<evidence type="ECO:0000256" key="2">
    <source>
        <dbReference type="SAM" id="Phobius"/>
    </source>
</evidence>
<dbReference type="InterPro" id="IPR043128">
    <property type="entry name" value="Rev_trsase/Diguanyl_cyclase"/>
</dbReference>
<feature type="transmembrane region" description="Helical" evidence="2">
    <location>
        <begin position="123"/>
        <end position="141"/>
    </location>
</feature>
<keyword evidence="2" id="KW-1133">Transmembrane helix</keyword>
<feature type="transmembrane region" description="Helical" evidence="2">
    <location>
        <begin position="147"/>
        <end position="164"/>
    </location>
</feature>
<sequence length="701" mass="73680">MLPSVWRGATSARQGRIRASALRTMLPPAAAMIYVLGTPDGPHRRVMLAISAGMAVMALLAWAGAPAVARSRLRVPIQLAIAVMTLVGASGLALLDGGVTSPLAALELFSLVFFAVVLPTRMFAPMALLCVAAYATVALAGGAAPPGFAWVFAFTYAGVAYLAMRHTATLASLRRRLGAVSRIDALTGCLNRRGFDERLDADFSAAARRGEPVTLILADLDRFKDVNDRHGHRAGDQLLAWTGRTLARGIRGNDSVGRIGGDEFAAVLVDADVDDARSVVERLRAELDPVSPASIGYASYPADADSLAALRQLADERLYADKLARQPGPPAGESAARARVQIERRTAPAVSGRERRRRSVADGGWLAVSICAIGLGYVVLFAQGHPHRLGMGTLLAAGWLLGAMVVAGAEKLSRSTALRWWMVGFGLVEFVLSTGIVAFSGGATSTLAVGLLAPMPLIALSTPPRIGVPLLGVVSSCYLAVAVFVGADSPWHVAVHLGGTIAVTMACGSQGAEAGRQRRRLTELSRMDALTGILNRHGFEQRFAAALARAGSDLSLLILDLDRFKDVNDQQGHAAGDALLTWVAGTLRATVAPTDVVGRLGGDEFVVLLTSADAAEAAATADRLRSALAERTSASIGTATLGAHGGDFDALYAHADADLYARKRRRTAAPPAPAQNRRRTPRAYGHPERREAAAPDELRPA</sequence>
<feature type="transmembrane region" description="Helical" evidence="2">
    <location>
        <begin position="77"/>
        <end position="95"/>
    </location>
</feature>
<dbReference type="Pfam" id="PF00990">
    <property type="entry name" value="GGDEF"/>
    <property type="match status" value="2"/>
</dbReference>
<dbReference type="PANTHER" id="PTHR45138:SF9">
    <property type="entry name" value="DIGUANYLATE CYCLASE DGCM-RELATED"/>
    <property type="match status" value="1"/>
</dbReference>
<dbReference type="EMBL" id="SHKY01000001">
    <property type="protein sequence ID" value="RZU49372.1"/>
    <property type="molecule type" value="Genomic_DNA"/>
</dbReference>
<keyword evidence="5" id="KW-1185">Reference proteome</keyword>
<dbReference type="SMART" id="SM00267">
    <property type="entry name" value="GGDEF"/>
    <property type="match status" value="2"/>
</dbReference>
<feature type="region of interest" description="Disordered" evidence="1">
    <location>
        <begin position="664"/>
        <end position="701"/>
    </location>
</feature>
<evidence type="ECO:0000259" key="3">
    <source>
        <dbReference type="PROSITE" id="PS50887"/>
    </source>
</evidence>
<dbReference type="InterPro" id="IPR050469">
    <property type="entry name" value="Diguanylate_Cyclase"/>
</dbReference>
<dbReference type="PANTHER" id="PTHR45138">
    <property type="entry name" value="REGULATORY COMPONENTS OF SENSORY TRANSDUCTION SYSTEM"/>
    <property type="match status" value="1"/>
</dbReference>
<feature type="transmembrane region" description="Helical" evidence="2">
    <location>
        <begin position="45"/>
        <end position="65"/>
    </location>
</feature>
<feature type="transmembrane region" description="Helical" evidence="2">
    <location>
        <begin position="363"/>
        <end position="383"/>
    </location>
</feature>